<accession>A0AC35UIR6</accession>
<evidence type="ECO:0000313" key="2">
    <source>
        <dbReference type="WBParaSite" id="RSKR_0001184700.1"/>
    </source>
</evidence>
<name>A0AC35UIR6_9BILA</name>
<evidence type="ECO:0000313" key="1">
    <source>
        <dbReference type="Proteomes" id="UP000095286"/>
    </source>
</evidence>
<proteinExistence type="predicted"/>
<reference evidence="2" key="1">
    <citation type="submission" date="2016-11" db="UniProtKB">
        <authorList>
            <consortium name="WormBaseParasite"/>
        </authorList>
    </citation>
    <scope>IDENTIFICATION</scope>
    <source>
        <strain evidence="2">KR3021</strain>
    </source>
</reference>
<dbReference type="WBParaSite" id="RSKR_0001184700.1">
    <property type="protein sequence ID" value="RSKR_0001184700.1"/>
    <property type="gene ID" value="RSKR_0001184700"/>
</dbReference>
<sequence>MDFEEGHTFMEQAQEAMWLYEKFTQKFDDIEKFKPRDLLSFVRRILEVLEINYYSDTWINTKCEEFNIYCQTRERAGVIIVKRGNKECLIVKNHDQYECFPKGSVKRNETTMECAIRETLEETGYDCKQTITSAIRIENSVKNMNHYLHWETYYVILNFDGEFKFSPKDKDEIISCRWISINKIPDSKKAKDELRNRIKFKIDFFFVKKLKQITQQNSRKMNS</sequence>
<protein>
    <submittedName>
        <fullName evidence="2">Nudix hydrolase domain-containing protein</fullName>
    </submittedName>
</protein>
<dbReference type="Proteomes" id="UP000095286">
    <property type="component" value="Unplaced"/>
</dbReference>
<organism evidence="1 2">
    <name type="scientific">Rhabditophanes sp. KR3021</name>
    <dbReference type="NCBI Taxonomy" id="114890"/>
    <lineage>
        <taxon>Eukaryota</taxon>
        <taxon>Metazoa</taxon>
        <taxon>Ecdysozoa</taxon>
        <taxon>Nematoda</taxon>
        <taxon>Chromadorea</taxon>
        <taxon>Rhabditida</taxon>
        <taxon>Tylenchina</taxon>
        <taxon>Panagrolaimomorpha</taxon>
        <taxon>Strongyloidoidea</taxon>
        <taxon>Alloionematidae</taxon>
        <taxon>Rhabditophanes</taxon>
    </lineage>
</organism>